<gene>
    <name evidence="15" type="primary">LOC106812078</name>
</gene>
<keyword evidence="3" id="KW-0808">Transferase</keyword>
<evidence type="ECO:0000256" key="1">
    <source>
        <dbReference type="ARBA" id="ARBA00012513"/>
    </source>
</evidence>
<evidence type="ECO:0000256" key="2">
    <source>
        <dbReference type="ARBA" id="ARBA00022527"/>
    </source>
</evidence>
<dbReference type="PROSITE" id="PS00107">
    <property type="entry name" value="PROTEIN_KINASE_ATP"/>
    <property type="match status" value="1"/>
</dbReference>
<evidence type="ECO:0000256" key="5">
    <source>
        <dbReference type="ARBA" id="ARBA00022777"/>
    </source>
</evidence>
<evidence type="ECO:0000313" key="15">
    <source>
        <dbReference type="RefSeq" id="XP_014671333.1"/>
    </source>
</evidence>
<comment type="catalytic activity">
    <reaction evidence="10">
        <text>L-seryl-[protein] + ATP = O-phospho-L-seryl-[protein] + ADP + H(+)</text>
        <dbReference type="Rhea" id="RHEA:17989"/>
        <dbReference type="Rhea" id="RHEA-COMP:9863"/>
        <dbReference type="Rhea" id="RHEA-COMP:11604"/>
        <dbReference type="ChEBI" id="CHEBI:15378"/>
        <dbReference type="ChEBI" id="CHEBI:29999"/>
        <dbReference type="ChEBI" id="CHEBI:30616"/>
        <dbReference type="ChEBI" id="CHEBI:83421"/>
        <dbReference type="ChEBI" id="CHEBI:456216"/>
        <dbReference type="EC" id="2.7.11.1"/>
    </reaction>
    <physiologicalReaction direction="left-to-right" evidence="10">
        <dbReference type="Rhea" id="RHEA:17990"/>
    </physiologicalReaction>
</comment>
<evidence type="ECO:0000256" key="7">
    <source>
        <dbReference type="ARBA" id="ARBA00023193"/>
    </source>
</evidence>
<dbReference type="InterPro" id="IPR050339">
    <property type="entry name" value="CC_SR_Kinase"/>
</dbReference>
<dbReference type="InterPro" id="IPR000719">
    <property type="entry name" value="Prot_kinase_dom"/>
</dbReference>
<dbReference type="SMART" id="SM00220">
    <property type="entry name" value="S_TKc"/>
    <property type="match status" value="1"/>
</dbReference>
<dbReference type="Pfam" id="PF00069">
    <property type="entry name" value="Pkinase"/>
    <property type="match status" value="2"/>
</dbReference>
<keyword evidence="14" id="KW-1185">Reference proteome</keyword>
<keyword evidence="7" id="KW-0652">Protein synthesis inhibitor</keyword>
<proteinExistence type="inferred from homology"/>
<evidence type="ECO:0000256" key="9">
    <source>
        <dbReference type="ARBA" id="ARBA00048659"/>
    </source>
</evidence>
<feature type="binding site" evidence="11">
    <location>
        <position position="185"/>
    </location>
    <ligand>
        <name>ATP</name>
        <dbReference type="ChEBI" id="CHEBI:30616"/>
    </ligand>
</feature>
<protein>
    <recommendedName>
        <fullName evidence="1">non-specific serine/threonine protein kinase</fullName>
        <ecNumber evidence="1">2.7.11.1</ecNumber>
    </recommendedName>
</protein>
<evidence type="ECO:0000256" key="11">
    <source>
        <dbReference type="PROSITE-ProRule" id="PRU10141"/>
    </source>
</evidence>
<dbReference type="PROSITE" id="PS50011">
    <property type="entry name" value="PROTEIN_KINASE_DOM"/>
    <property type="match status" value="1"/>
</dbReference>
<accession>A0ABM1EGL2</accession>
<evidence type="ECO:0000259" key="13">
    <source>
        <dbReference type="PROSITE" id="PS50011"/>
    </source>
</evidence>
<feature type="compositionally biased region" description="Basic and acidic residues" evidence="12">
    <location>
        <begin position="386"/>
        <end position="410"/>
    </location>
</feature>
<dbReference type="InterPro" id="IPR008271">
    <property type="entry name" value="Ser/Thr_kinase_AS"/>
</dbReference>
<evidence type="ECO:0000256" key="10">
    <source>
        <dbReference type="ARBA" id="ARBA00048977"/>
    </source>
</evidence>
<dbReference type="GeneID" id="106812078"/>
<dbReference type="InterPro" id="IPR017441">
    <property type="entry name" value="Protein_kinase_ATP_BS"/>
</dbReference>
<dbReference type="Gene3D" id="1.10.510.10">
    <property type="entry name" value="Transferase(Phosphotransferase) domain 1"/>
    <property type="match status" value="1"/>
</dbReference>
<feature type="region of interest" description="Disordered" evidence="12">
    <location>
        <begin position="318"/>
        <end position="337"/>
    </location>
</feature>
<evidence type="ECO:0000256" key="4">
    <source>
        <dbReference type="ARBA" id="ARBA00022741"/>
    </source>
</evidence>
<evidence type="ECO:0000256" key="3">
    <source>
        <dbReference type="ARBA" id="ARBA00022679"/>
    </source>
</evidence>
<organism evidence="14 15">
    <name type="scientific">Priapulus caudatus</name>
    <name type="common">Priapulid worm</name>
    <dbReference type="NCBI Taxonomy" id="37621"/>
    <lineage>
        <taxon>Eukaryota</taxon>
        <taxon>Metazoa</taxon>
        <taxon>Ecdysozoa</taxon>
        <taxon>Scalidophora</taxon>
        <taxon>Priapulida</taxon>
        <taxon>Priapulimorpha</taxon>
        <taxon>Priapulimorphida</taxon>
        <taxon>Priapulidae</taxon>
        <taxon>Priapulus</taxon>
    </lineage>
</organism>
<dbReference type="Proteomes" id="UP000695022">
    <property type="component" value="Unplaced"/>
</dbReference>
<reference evidence="15" key="1">
    <citation type="submission" date="2025-08" db="UniProtKB">
        <authorList>
            <consortium name="RefSeq"/>
        </authorList>
    </citation>
    <scope>IDENTIFICATION</scope>
</reference>
<keyword evidence="6 11" id="KW-0067">ATP-binding</keyword>
<dbReference type="RefSeq" id="XP_014671333.1">
    <property type="nucleotide sequence ID" value="XM_014815847.1"/>
</dbReference>
<evidence type="ECO:0000256" key="8">
    <source>
        <dbReference type="ARBA" id="ARBA00037982"/>
    </source>
</evidence>
<keyword evidence="2" id="KW-0723">Serine/threonine-protein kinase</keyword>
<dbReference type="PANTHER" id="PTHR11042">
    <property type="entry name" value="EUKARYOTIC TRANSLATION INITIATION FACTOR 2-ALPHA KINASE EIF2-ALPHA KINASE -RELATED"/>
    <property type="match status" value="1"/>
</dbReference>
<evidence type="ECO:0000313" key="14">
    <source>
        <dbReference type="Proteomes" id="UP000695022"/>
    </source>
</evidence>
<name>A0ABM1EGL2_PRICU</name>
<comment type="catalytic activity">
    <reaction evidence="9">
        <text>L-threonyl-[protein] + ATP = O-phospho-L-threonyl-[protein] + ADP + H(+)</text>
        <dbReference type="Rhea" id="RHEA:46608"/>
        <dbReference type="Rhea" id="RHEA-COMP:11060"/>
        <dbReference type="Rhea" id="RHEA-COMP:11605"/>
        <dbReference type="ChEBI" id="CHEBI:15378"/>
        <dbReference type="ChEBI" id="CHEBI:30013"/>
        <dbReference type="ChEBI" id="CHEBI:30616"/>
        <dbReference type="ChEBI" id="CHEBI:61977"/>
        <dbReference type="ChEBI" id="CHEBI:456216"/>
        <dbReference type="EC" id="2.7.11.1"/>
    </reaction>
    <physiologicalReaction direction="left-to-right" evidence="9">
        <dbReference type="Rhea" id="RHEA:46609"/>
    </physiologicalReaction>
</comment>
<dbReference type="Gene3D" id="3.30.200.20">
    <property type="entry name" value="Phosphorylase Kinase, domain 1"/>
    <property type="match status" value="1"/>
</dbReference>
<keyword evidence="5" id="KW-0418">Kinase</keyword>
<dbReference type="PROSITE" id="PS00108">
    <property type="entry name" value="PROTEIN_KINASE_ST"/>
    <property type="match status" value="1"/>
</dbReference>
<feature type="domain" description="Protein kinase" evidence="13">
    <location>
        <begin position="155"/>
        <end position="684"/>
    </location>
</feature>
<feature type="region of interest" description="Disordered" evidence="12">
    <location>
        <begin position="351"/>
        <end position="410"/>
    </location>
</feature>
<dbReference type="PANTHER" id="PTHR11042:SF160">
    <property type="entry name" value="EUKARYOTIC TRANSLATION INITIATION FACTOR 2-ALPHA KINASE 1"/>
    <property type="match status" value="1"/>
</dbReference>
<sequence>MVQQDGEGVHEERTSEAQSLVCLSDLRVSPIAPMLLMLSMTKQLCQVYGGKSSHSMFTFMMEKLSEMHAVWPTFSPEQCGVEPLKSVYDIYSDEVRYMLASARENTLLEQDVILSPLLKGEERINLLLQPKLSDVRQPKSSFEQIFQPSHYQKEFEELQRLGKGGFGRVYKARNKVDGICYAVKKVRFPSSMSESDIRKVMREVFLLAKLRHDNVVGYNAAWLEHTLPGKEPSYQLSYGSSESSQNIVMQTSNTPDCTSDAFLDEGGATLQVCEYSPAPVAGSAMLQDCGCSVGQSTGRPMLQSSECSVAPVVQKTSSSSEEVSSEDGSVIFSPDANSSLTVLDPGQSFLYSPKKSAGRESSGAQCSEQPLQDQVPATVDDNIPPRPHDEETPPRLHDDDHNDISSHWRNGDAISGVFGKRIRRISKSSGHLEQSAEKNARLSVVPVRFQRSQSCEVAPVCGGQTLPRLLHESRVVLFIQMQLCVGTLHDWLRKRNDRCASEGGGGGAPYDVVNQAESMDVLRQLLHGLAYIHEQRLIHRDLKPRNVLLGDAGRVMIGDFGLARDHEVSAEPEACARRDSCCDDLTRNVGTRTYASPEQLSSSNYSSKSDVYSLGVILFELFHPFETGMERLRMLERLREAQGHVPPCFWERWPRQSRCICDMIAECPETRPTAKDLLNSDLYVTPNVAVGLLMKQIHEEREAVRLRDNEIKKKNRELKKLKRLLGYKCREIARKDMELAAQATQLRVQKREITAFREMFNKIVKKS</sequence>
<keyword evidence="4 11" id="KW-0547">Nucleotide-binding</keyword>
<evidence type="ECO:0000256" key="12">
    <source>
        <dbReference type="SAM" id="MobiDB-lite"/>
    </source>
</evidence>
<dbReference type="EC" id="2.7.11.1" evidence="1"/>
<evidence type="ECO:0000256" key="6">
    <source>
        <dbReference type="ARBA" id="ARBA00022840"/>
    </source>
</evidence>
<comment type="similarity">
    <text evidence="8">Belongs to the protein kinase superfamily. Ser/Thr protein kinase family. GCN2 subfamily.</text>
</comment>
<dbReference type="SUPFAM" id="SSF56112">
    <property type="entry name" value="Protein kinase-like (PK-like)"/>
    <property type="match status" value="1"/>
</dbReference>
<feature type="compositionally biased region" description="Polar residues" evidence="12">
    <location>
        <begin position="362"/>
        <end position="372"/>
    </location>
</feature>
<dbReference type="InterPro" id="IPR011009">
    <property type="entry name" value="Kinase-like_dom_sf"/>
</dbReference>